<dbReference type="InterPro" id="IPR005835">
    <property type="entry name" value="NTP_transferase_dom"/>
</dbReference>
<dbReference type="SUPFAM" id="SSF159283">
    <property type="entry name" value="Guanosine diphospho-D-mannose pyrophosphorylase/mannose-6-phosphate isomerase linker domain"/>
    <property type="match status" value="1"/>
</dbReference>
<gene>
    <name evidence="4" type="ORF">DFJ68_1727</name>
    <name evidence="3" type="ORF">FHW14_000680</name>
</gene>
<dbReference type="InterPro" id="IPR029044">
    <property type="entry name" value="Nucleotide-diphossugar_trans"/>
</dbReference>
<evidence type="ECO:0000259" key="2">
    <source>
        <dbReference type="Pfam" id="PF22640"/>
    </source>
</evidence>
<dbReference type="PANTHER" id="PTHR46390:SF1">
    <property type="entry name" value="MANNOSE-1-PHOSPHATE GUANYLYLTRANSFERASE"/>
    <property type="match status" value="1"/>
</dbReference>
<dbReference type="Pfam" id="PF22640">
    <property type="entry name" value="ManC_GMP_beta-helix"/>
    <property type="match status" value="1"/>
</dbReference>
<dbReference type="RefSeq" id="WP_121032396.1">
    <property type="nucleotide sequence ID" value="NZ_JACHVT010000002.1"/>
</dbReference>
<comment type="caution">
    <text evidence="4">The sequence shown here is derived from an EMBL/GenBank/DDBJ whole genome shotgun (WGS) entry which is preliminary data.</text>
</comment>
<name>A0A495XZI2_9MICO</name>
<dbReference type="InterPro" id="IPR054566">
    <property type="entry name" value="ManC/GMP-like_b-helix"/>
</dbReference>
<dbReference type="GO" id="GO:0009298">
    <property type="term" value="P:GDP-mannose biosynthetic process"/>
    <property type="evidence" value="ECO:0007669"/>
    <property type="project" value="TreeGrafter"/>
</dbReference>
<dbReference type="PANTHER" id="PTHR46390">
    <property type="entry name" value="MANNOSE-1-PHOSPHATE GUANYLYLTRANSFERASE"/>
    <property type="match status" value="1"/>
</dbReference>
<organism evidence="4 5">
    <name type="scientific">Terracoccus luteus</name>
    <dbReference type="NCBI Taxonomy" id="53356"/>
    <lineage>
        <taxon>Bacteria</taxon>
        <taxon>Bacillati</taxon>
        <taxon>Actinomycetota</taxon>
        <taxon>Actinomycetes</taxon>
        <taxon>Micrococcales</taxon>
        <taxon>Intrasporangiaceae</taxon>
        <taxon>Terracoccus</taxon>
    </lineage>
</organism>
<dbReference type="AlphaFoldDB" id="A0A495XZI2"/>
<evidence type="ECO:0000259" key="1">
    <source>
        <dbReference type="Pfam" id="PF00483"/>
    </source>
</evidence>
<reference evidence="4 5" key="1">
    <citation type="submission" date="2018-10" db="EMBL/GenBank/DDBJ databases">
        <title>Sequencing the genomes of 1000 actinobacteria strains.</title>
        <authorList>
            <person name="Klenk H.-P."/>
        </authorList>
    </citation>
    <scope>NUCLEOTIDE SEQUENCE [LARGE SCALE GENOMIC DNA]</scope>
    <source>
        <strain evidence="4 5">DSM 44267</strain>
    </source>
</reference>
<dbReference type="InterPro" id="IPR051161">
    <property type="entry name" value="Mannose-6P_isomerase_type2"/>
</dbReference>
<feature type="domain" description="MannoseP isomerase/GMP-like beta-helix" evidence="2">
    <location>
        <begin position="309"/>
        <end position="357"/>
    </location>
</feature>
<proteinExistence type="predicted"/>
<dbReference type="Proteomes" id="UP000590811">
    <property type="component" value="Unassembled WGS sequence"/>
</dbReference>
<dbReference type="OrthoDB" id="9806359at2"/>
<dbReference type="Proteomes" id="UP000278440">
    <property type="component" value="Unassembled WGS sequence"/>
</dbReference>
<evidence type="ECO:0000313" key="5">
    <source>
        <dbReference type="Proteomes" id="UP000278440"/>
    </source>
</evidence>
<sequence>MDDATGHIDGLWAVIPAGGAGTRLWPMSRRTSPKFLHDLTGSGQSLLRETWDRLSPLVGDRMLVVTGAAHEDAVRAQLPMLGRDAVVGEPSPRDSMPAIGLAAAILERRDPEALLGSFAADHVVTDRAAFRRAVEQAVVLARGGELVTIGIEPTHPSTGFGYIRLGDPLGVDGAEHGRRVREFVEKPDADTARTYVDSGEYRWNAGMFVVGATTLLELLAEGHPEMVLALRTVAAEPHRMRELWPSITKIAIDHAVAEPAAAAGRVAVVPASIGWDDVGDFAALGGLVPDHPEHPGLRLIGDPADVLALDATGLVATSGRTVALIGVHDLVVVDTQDAVLITTPERAQDVKKVVEQLTKAGRTDLT</sequence>
<dbReference type="InterPro" id="IPR049577">
    <property type="entry name" value="GMPP_N"/>
</dbReference>
<dbReference type="EMBL" id="RBXT01000001">
    <property type="protein sequence ID" value="RKT78284.1"/>
    <property type="molecule type" value="Genomic_DNA"/>
</dbReference>
<accession>A0A495XZI2</accession>
<evidence type="ECO:0000313" key="3">
    <source>
        <dbReference type="EMBL" id="MBB2985531.1"/>
    </source>
</evidence>
<dbReference type="SUPFAM" id="SSF53448">
    <property type="entry name" value="Nucleotide-diphospho-sugar transferases"/>
    <property type="match status" value="1"/>
</dbReference>
<dbReference type="Pfam" id="PF00483">
    <property type="entry name" value="NTP_transferase"/>
    <property type="match status" value="1"/>
</dbReference>
<evidence type="ECO:0000313" key="6">
    <source>
        <dbReference type="Proteomes" id="UP000590811"/>
    </source>
</evidence>
<evidence type="ECO:0000313" key="4">
    <source>
        <dbReference type="EMBL" id="RKT78284.1"/>
    </source>
</evidence>
<dbReference type="GO" id="GO:0004475">
    <property type="term" value="F:mannose-1-phosphate guanylyltransferase (GTP) activity"/>
    <property type="evidence" value="ECO:0007669"/>
    <property type="project" value="UniProtKB-EC"/>
</dbReference>
<dbReference type="CDD" id="cd02509">
    <property type="entry name" value="GDP-M1P_Guanylyltransferase"/>
    <property type="match status" value="1"/>
</dbReference>
<keyword evidence="5" id="KW-1185">Reference proteome</keyword>
<dbReference type="Gene3D" id="3.90.550.10">
    <property type="entry name" value="Spore Coat Polysaccharide Biosynthesis Protein SpsA, Chain A"/>
    <property type="match status" value="1"/>
</dbReference>
<reference evidence="3 6" key="2">
    <citation type="submission" date="2020-08" db="EMBL/GenBank/DDBJ databases">
        <title>Genomic Encyclopedia of Type Strains, Phase IV (KMG-V): Genome sequencing to study the core and pangenomes of soil and plant-associated prokaryotes.</title>
        <authorList>
            <person name="Whitman W."/>
        </authorList>
    </citation>
    <scope>NUCLEOTIDE SEQUENCE [LARGE SCALE GENOMIC DNA]</scope>
    <source>
        <strain evidence="3 6">B3ACCR2</strain>
    </source>
</reference>
<dbReference type="EC" id="2.7.7.13" evidence="3"/>
<keyword evidence="4" id="KW-0548">Nucleotidyltransferase</keyword>
<keyword evidence="4" id="KW-0808">Transferase</keyword>
<protein>
    <submittedName>
        <fullName evidence="4">Mannose-1-phosphate guanylyltransferase</fullName>
        <ecNumber evidence="3">2.7.7.13</ecNumber>
    </submittedName>
</protein>
<feature type="domain" description="Nucleotidyl transferase" evidence="1">
    <location>
        <begin position="13"/>
        <end position="284"/>
    </location>
</feature>
<dbReference type="EMBL" id="JACHVT010000002">
    <property type="protein sequence ID" value="MBB2985531.1"/>
    <property type="molecule type" value="Genomic_DNA"/>
</dbReference>